<name>A0A9J6DLF5_RHIMP</name>
<dbReference type="EMBL" id="JABSTU010000008">
    <property type="protein sequence ID" value="KAH8022835.1"/>
    <property type="molecule type" value="Genomic_DNA"/>
</dbReference>
<organism evidence="1 2">
    <name type="scientific">Rhipicephalus microplus</name>
    <name type="common">Cattle tick</name>
    <name type="synonym">Boophilus microplus</name>
    <dbReference type="NCBI Taxonomy" id="6941"/>
    <lineage>
        <taxon>Eukaryota</taxon>
        <taxon>Metazoa</taxon>
        <taxon>Ecdysozoa</taxon>
        <taxon>Arthropoda</taxon>
        <taxon>Chelicerata</taxon>
        <taxon>Arachnida</taxon>
        <taxon>Acari</taxon>
        <taxon>Parasitiformes</taxon>
        <taxon>Ixodida</taxon>
        <taxon>Ixodoidea</taxon>
        <taxon>Ixodidae</taxon>
        <taxon>Rhipicephalinae</taxon>
        <taxon>Rhipicephalus</taxon>
        <taxon>Boophilus</taxon>
    </lineage>
</organism>
<protein>
    <submittedName>
        <fullName evidence="1">Uncharacterized protein</fullName>
    </submittedName>
</protein>
<proteinExistence type="predicted"/>
<dbReference type="Proteomes" id="UP000821866">
    <property type="component" value="Chromosome 6"/>
</dbReference>
<evidence type="ECO:0000313" key="2">
    <source>
        <dbReference type="Proteomes" id="UP000821866"/>
    </source>
</evidence>
<dbReference type="AlphaFoldDB" id="A0A9J6DLF5"/>
<reference evidence="1" key="1">
    <citation type="journal article" date="2020" name="Cell">
        <title>Large-Scale Comparative Analyses of Tick Genomes Elucidate Their Genetic Diversity and Vector Capacities.</title>
        <authorList>
            <consortium name="Tick Genome and Microbiome Consortium (TIGMIC)"/>
            <person name="Jia N."/>
            <person name="Wang J."/>
            <person name="Shi W."/>
            <person name="Du L."/>
            <person name="Sun Y."/>
            <person name="Zhan W."/>
            <person name="Jiang J.F."/>
            <person name="Wang Q."/>
            <person name="Zhang B."/>
            <person name="Ji P."/>
            <person name="Bell-Sakyi L."/>
            <person name="Cui X.M."/>
            <person name="Yuan T.T."/>
            <person name="Jiang B.G."/>
            <person name="Yang W.F."/>
            <person name="Lam T.T."/>
            <person name="Chang Q.C."/>
            <person name="Ding S.J."/>
            <person name="Wang X.J."/>
            <person name="Zhu J.G."/>
            <person name="Ruan X.D."/>
            <person name="Zhao L."/>
            <person name="Wei J.T."/>
            <person name="Ye R.Z."/>
            <person name="Que T.C."/>
            <person name="Du C.H."/>
            <person name="Zhou Y.H."/>
            <person name="Cheng J.X."/>
            <person name="Dai P.F."/>
            <person name="Guo W.B."/>
            <person name="Han X.H."/>
            <person name="Huang E.J."/>
            <person name="Li L.F."/>
            <person name="Wei W."/>
            <person name="Gao Y.C."/>
            <person name="Liu J.Z."/>
            <person name="Shao H.Z."/>
            <person name="Wang X."/>
            <person name="Wang C.C."/>
            <person name="Yang T.C."/>
            <person name="Huo Q.B."/>
            <person name="Li W."/>
            <person name="Chen H.Y."/>
            <person name="Chen S.E."/>
            <person name="Zhou L.G."/>
            <person name="Ni X.B."/>
            <person name="Tian J.H."/>
            <person name="Sheng Y."/>
            <person name="Liu T."/>
            <person name="Pan Y.S."/>
            <person name="Xia L.Y."/>
            <person name="Li J."/>
            <person name="Zhao F."/>
            <person name="Cao W.C."/>
        </authorList>
    </citation>
    <scope>NUCLEOTIDE SEQUENCE</scope>
    <source>
        <strain evidence="1">Rmic-2018</strain>
    </source>
</reference>
<evidence type="ECO:0000313" key="1">
    <source>
        <dbReference type="EMBL" id="KAH8022835.1"/>
    </source>
</evidence>
<sequence length="215" mass="23835">MAAQASSHVLDLPTWLRRSCQLSRRGLKDCIPFHGSWILVLLSLAGKKTFNADCAFPLAAHVHHGPCAPNQTTKGGAKERLILVSAVKQLGSLTGRSEFIPQTNTRLDWFSHPVQQNILSPMFGNWIDNVAPTHERHRAAHTQGGRFLRYESASTESVSLRQSYKQELHVLHCIDTMPRSLSSLGARHPCVVSEEALCLSARRTCTYKPKPGASY</sequence>
<keyword evidence="2" id="KW-1185">Reference proteome</keyword>
<gene>
    <name evidence="1" type="ORF">HPB51_005995</name>
</gene>
<accession>A0A9J6DLF5</accession>
<reference evidence="1" key="2">
    <citation type="submission" date="2021-09" db="EMBL/GenBank/DDBJ databases">
        <authorList>
            <person name="Jia N."/>
            <person name="Wang J."/>
            <person name="Shi W."/>
            <person name="Du L."/>
            <person name="Sun Y."/>
            <person name="Zhan W."/>
            <person name="Jiang J."/>
            <person name="Wang Q."/>
            <person name="Zhang B."/>
            <person name="Ji P."/>
            <person name="Sakyi L.B."/>
            <person name="Cui X."/>
            <person name="Yuan T."/>
            <person name="Jiang B."/>
            <person name="Yang W."/>
            <person name="Lam T.T.-Y."/>
            <person name="Chang Q."/>
            <person name="Ding S."/>
            <person name="Wang X."/>
            <person name="Zhu J."/>
            <person name="Ruan X."/>
            <person name="Zhao L."/>
            <person name="Wei J."/>
            <person name="Que T."/>
            <person name="Du C."/>
            <person name="Cheng J."/>
            <person name="Dai P."/>
            <person name="Han X."/>
            <person name="Huang E."/>
            <person name="Gao Y."/>
            <person name="Liu J."/>
            <person name="Shao H."/>
            <person name="Ye R."/>
            <person name="Li L."/>
            <person name="Wei W."/>
            <person name="Wang X."/>
            <person name="Wang C."/>
            <person name="Huo Q."/>
            <person name="Li W."/>
            <person name="Guo W."/>
            <person name="Chen H."/>
            <person name="Chen S."/>
            <person name="Zhou L."/>
            <person name="Zhou L."/>
            <person name="Ni X."/>
            <person name="Tian J."/>
            <person name="Zhou Y."/>
            <person name="Sheng Y."/>
            <person name="Liu T."/>
            <person name="Pan Y."/>
            <person name="Xia L."/>
            <person name="Li J."/>
            <person name="Zhao F."/>
            <person name="Cao W."/>
        </authorList>
    </citation>
    <scope>NUCLEOTIDE SEQUENCE</scope>
    <source>
        <strain evidence="1">Rmic-2018</strain>
        <tissue evidence="1">Larvae</tissue>
    </source>
</reference>
<comment type="caution">
    <text evidence="1">The sequence shown here is derived from an EMBL/GenBank/DDBJ whole genome shotgun (WGS) entry which is preliminary data.</text>
</comment>